<dbReference type="EMBL" id="MU266389">
    <property type="protein sequence ID" value="KAH7926110.1"/>
    <property type="molecule type" value="Genomic_DNA"/>
</dbReference>
<accession>A0ACB8BJV9</accession>
<dbReference type="Proteomes" id="UP000790709">
    <property type="component" value="Unassembled WGS sequence"/>
</dbReference>
<reference evidence="1" key="1">
    <citation type="journal article" date="2021" name="New Phytol.">
        <title>Evolutionary innovations through gain and loss of genes in the ectomycorrhizal Boletales.</title>
        <authorList>
            <person name="Wu G."/>
            <person name="Miyauchi S."/>
            <person name="Morin E."/>
            <person name="Kuo A."/>
            <person name="Drula E."/>
            <person name="Varga T."/>
            <person name="Kohler A."/>
            <person name="Feng B."/>
            <person name="Cao Y."/>
            <person name="Lipzen A."/>
            <person name="Daum C."/>
            <person name="Hundley H."/>
            <person name="Pangilinan J."/>
            <person name="Johnson J."/>
            <person name="Barry K."/>
            <person name="LaButti K."/>
            <person name="Ng V."/>
            <person name="Ahrendt S."/>
            <person name="Min B."/>
            <person name="Choi I.G."/>
            <person name="Park H."/>
            <person name="Plett J.M."/>
            <person name="Magnuson J."/>
            <person name="Spatafora J.W."/>
            <person name="Nagy L.G."/>
            <person name="Henrissat B."/>
            <person name="Grigoriev I.V."/>
            <person name="Yang Z.L."/>
            <person name="Xu J."/>
            <person name="Martin F.M."/>
        </authorList>
    </citation>
    <scope>NUCLEOTIDE SEQUENCE</scope>
    <source>
        <strain evidence="1">KUC20120723A-06</strain>
    </source>
</reference>
<protein>
    <submittedName>
        <fullName evidence="1">Uncharacterized protein</fullName>
    </submittedName>
</protein>
<proteinExistence type="predicted"/>
<comment type="caution">
    <text evidence="1">The sequence shown here is derived from an EMBL/GenBank/DDBJ whole genome shotgun (WGS) entry which is preliminary data.</text>
</comment>
<evidence type="ECO:0000313" key="2">
    <source>
        <dbReference type="Proteomes" id="UP000790709"/>
    </source>
</evidence>
<gene>
    <name evidence="1" type="ORF">BV22DRAFT_1104565</name>
</gene>
<evidence type="ECO:0000313" key="1">
    <source>
        <dbReference type="EMBL" id="KAH7926110.1"/>
    </source>
</evidence>
<name>A0ACB8BJV9_9AGAM</name>
<sequence>MPLTPTLTLTPAAPQQYRPNLTPNPSPLRPHCLARERLRLWLPSNPRPRSTSANPAQNLAITDAQLDRILEVIGASWATSTKETYGAGLLVFHVYCDFHNIPDTARCPIEPNLLLAFLSSCAGSYSGTALANYASGLRAWHLLHGHQWKVKPDELKAMLEGATRLAPPSSKRAKRAPITPTIIIILRNQLDMNDPRDAAIFACITTVFYCVARLGEFTVSALKSFDPTKHVTRAHMSCVSDRNGLAVTKFHIPSTKSAPVLGEDTQFATQEGPSDPTAALANHFRVNPADASAHLFTWSHPKGPRPLTKKEVTKRLADLASTHPDLPDLKGHSLRIGGTLEYLLRGVPFDVVKSMGRWSSEAFTLYLRHHAQILAPYLQSSPVFDTFTRHTMPPVR</sequence>
<organism evidence="1 2">
    <name type="scientific">Leucogyrophana mollusca</name>
    <dbReference type="NCBI Taxonomy" id="85980"/>
    <lineage>
        <taxon>Eukaryota</taxon>
        <taxon>Fungi</taxon>
        <taxon>Dikarya</taxon>
        <taxon>Basidiomycota</taxon>
        <taxon>Agaricomycotina</taxon>
        <taxon>Agaricomycetes</taxon>
        <taxon>Agaricomycetidae</taxon>
        <taxon>Boletales</taxon>
        <taxon>Boletales incertae sedis</taxon>
        <taxon>Leucogyrophana</taxon>
    </lineage>
</organism>
<keyword evidence="2" id="KW-1185">Reference proteome</keyword>